<proteinExistence type="predicted"/>
<accession>J3LAL2</accession>
<name>J3LAL2_ORYBR</name>
<reference evidence="1" key="1">
    <citation type="submission" date="2013-04" db="UniProtKB">
        <authorList>
            <consortium name="EnsemblPlants"/>
        </authorList>
    </citation>
    <scope>IDENTIFICATION</scope>
</reference>
<dbReference type="HOGENOM" id="CLU_2534153_0_0_1"/>
<evidence type="ECO:0000313" key="1">
    <source>
        <dbReference type="EnsemblPlants" id="OB02G16790.1"/>
    </source>
</evidence>
<protein>
    <submittedName>
        <fullName evidence="1">Uncharacterized protein</fullName>
    </submittedName>
</protein>
<sequence>MKSEVTADFVLHVEWNPLHLQLHLAGLGELQPEGQLLPHPAAGDHDDAVPDERVVAGLEPPADLHVAEQLRVAERRRGVDHRLQ</sequence>
<keyword evidence="2" id="KW-1185">Reference proteome</keyword>
<organism evidence="1">
    <name type="scientific">Oryza brachyantha</name>
    <name type="common">malo sina</name>
    <dbReference type="NCBI Taxonomy" id="4533"/>
    <lineage>
        <taxon>Eukaryota</taxon>
        <taxon>Viridiplantae</taxon>
        <taxon>Streptophyta</taxon>
        <taxon>Embryophyta</taxon>
        <taxon>Tracheophyta</taxon>
        <taxon>Spermatophyta</taxon>
        <taxon>Magnoliopsida</taxon>
        <taxon>Liliopsida</taxon>
        <taxon>Poales</taxon>
        <taxon>Poaceae</taxon>
        <taxon>BOP clade</taxon>
        <taxon>Oryzoideae</taxon>
        <taxon>Oryzeae</taxon>
        <taxon>Oryzinae</taxon>
        <taxon>Oryza</taxon>
    </lineage>
</organism>
<dbReference type="EnsemblPlants" id="OB02G16790.1">
    <property type="protein sequence ID" value="OB02G16790.1"/>
    <property type="gene ID" value="OB02G16790"/>
</dbReference>
<dbReference type="AlphaFoldDB" id="J3LAL2"/>
<dbReference type="Proteomes" id="UP000006038">
    <property type="component" value="Unassembled WGS sequence"/>
</dbReference>
<evidence type="ECO:0000313" key="2">
    <source>
        <dbReference type="Proteomes" id="UP000006038"/>
    </source>
</evidence>
<dbReference type="Gramene" id="OB02G16790.1">
    <property type="protein sequence ID" value="OB02G16790.1"/>
    <property type="gene ID" value="OB02G16790"/>
</dbReference>